<evidence type="ECO:0000313" key="2">
    <source>
        <dbReference type="EMBL" id="KDO52801.1"/>
    </source>
</evidence>
<feature type="transmembrane region" description="Helical" evidence="1">
    <location>
        <begin position="223"/>
        <end position="244"/>
    </location>
</feature>
<gene>
    <name evidence="2" type="ORF">CISIN_1g046447mg</name>
</gene>
<evidence type="ECO:0000256" key="1">
    <source>
        <dbReference type="SAM" id="Phobius"/>
    </source>
</evidence>
<dbReference type="PANTHER" id="PTHR11697">
    <property type="entry name" value="GENERAL TRANSCRIPTION FACTOR 2-RELATED ZINC FINGER PROTEIN"/>
    <property type="match status" value="1"/>
</dbReference>
<dbReference type="Proteomes" id="UP000027120">
    <property type="component" value="Unassembled WGS sequence"/>
</dbReference>
<evidence type="ECO:0000313" key="3">
    <source>
        <dbReference type="Proteomes" id="UP000027120"/>
    </source>
</evidence>
<reference evidence="2 3" key="1">
    <citation type="submission" date="2014-04" db="EMBL/GenBank/DDBJ databases">
        <authorList>
            <consortium name="International Citrus Genome Consortium"/>
            <person name="Gmitter F."/>
            <person name="Chen C."/>
            <person name="Farmerie W."/>
            <person name="Harkins T."/>
            <person name="Desany B."/>
            <person name="Mohiuddin M."/>
            <person name="Kodira C."/>
            <person name="Borodovsky M."/>
            <person name="Lomsadze A."/>
            <person name="Burns P."/>
            <person name="Jenkins J."/>
            <person name="Prochnik S."/>
            <person name="Shu S."/>
            <person name="Chapman J."/>
            <person name="Pitluck S."/>
            <person name="Schmutz J."/>
            <person name="Rokhsar D."/>
        </authorList>
    </citation>
    <scope>NUCLEOTIDE SEQUENCE</scope>
</reference>
<dbReference type="InterPro" id="IPR055298">
    <property type="entry name" value="AtLOH3-like"/>
</dbReference>
<dbReference type="PANTHER" id="PTHR11697:SF230">
    <property type="entry name" value="ZINC FINGER, MYM DOMAIN CONTAINING 1"/>
    <property type="match status" value="1"/>
</dbReference>
<sequence>MKEKSAYCLFCYLFKKDNSDQACSTTFIGKGFENWKKKLKLKIHTGENSNEYETHLNVVVDCIRFLLHQVLAFCGNDESDGSMLVNVIGALAERCDIFCEKHALVIIEALGKGKFSSGQGLNQEIPLKCPIVTPQEITNLHQYRVELFYVVLDMQPQEPNDCFRKLLDLAKFYPKDFSTIDLIAFKLQLNVYIANLLSSKEFLGWKGIGELTRTMIKTKKDKVYALVYLLVTLALILLVGIAIVERIFSIMNFMKNRLQNRISDQ</sequence>
<keyword evidence="1" id="KW-0812">Transmembrane</keyword>
<keyword evidence="1" id="KW-1133">Transmembrane helix</keyword>
<keyword evidence="1" id="KW-0472">Membrane</keyword>
<proteinExistence type="predicted"/>
<dbReference type="AlphaFoldDB" id="A0A067EPH3"/>
<accession>A0A067EPH3</accession>
<protein>
    <recommendedName>
        <fullName evidence="4">DUF4371 domain-containing protein</fullName>
    </recommendedName>
</protein>
<dbReference type="EMBL" id="KK785028">
    <property type="protein sequence ID" value="KDO52801.1"/>
    <property type="molecule type" value="Genomic_DNA"/>
</dbReference>
<name>A0A067EPH3_CITSI</name>
<organism evidence="2 3">
    <name type="scientific">Citrus sinensis</name>
    <name type="common">Sweet orange</name>
    <name type="synonym">Citrus aurantium var. sinensis</name>
    <dbReference type="NCBI Taxonomy" id="2711"/>
    <lineage>
        <taxon>Eukaryota</taxon>
        <taxon>Viridiplantae</taxon>
        <taxon>Streptophyta</taxon>
        <taxon>Embryophyta</taxon>
        <taxon>Tracheophyta</taxon>
        <taxon>Spermatophyta</taxon>
        <taxon>Magnoliopsida</taxon>
        <taxon>eudicotyledons</taxon>
        <taxon>Gunneridae</taxon>
        <taxon>Pentapetalae</taxon>
        <taxon>rosids</taxon>
        <taxon>malvids</taxon>
        <taxon>Sapindales</taxon>
        <taxon>Rutaceae</taxon>
        <taxon>Aurantioideae</taxon>
        <taxon>Citrus</taxon>
    </lineage>
</organism>
<keyword evidence="3" id="KW-1185">Reference proteome</keyword>
<evidence type="ECO:0008006" key="4">
    <source>
        <dbReference type="Google" id="ProtNLM"/>
    </source>
</evidence>